<dbReference type="PANTHER" id="PTHR40980:SF4">
    <property type="entry name" value="TONB-DEPENDENT RECEPTOR-LIKE BETA-BARREL DOMAIN-CONTAINING PROTEIN"/>
    <property type="match status" value="1"/>
</dbReference>
<dbReference type="KEGG" id="bpor:BPO_2092"/>
<evidence type="ECO:0000256" key="4">
    <source>
        <dbReference type="SAM" id="SignalP"/>
    </source>
</evidence>
<accession>A0AAU0F523</accession>
<dbReference type="Proteomes" id="UP001432059">
    <property type="component" value="Chromosome"/>
</dbReference>
<name>A0AAU0F523_9FLAO</name>
<dbReference type="Gene3D" id="2.40.170.20">
    <property type="entry name" value="TonB-dependent receptor, beta-barrel domain"/>
    <property type="match status" value="1"/>
</dbReference>
<feature type="domain" description="Outer membrane protein beta-barrel" evidence="5">
    <location>
        <begin position="315"/>
        <end position="718"/>
    </location>
</feature>
<dbReference type="EMBL" id="CP136426">
    <property type="protein sequence ID" value="WOC52739.1"/>
    <property type="molecule type" value="Genomic_DNA"/>
</dbReference>
<keyword evidence="3" id="KW-0998">Cell outer membrane</keyword>
<evidence type="ECO:0000256" key="1">
    <source>
        <dbReference type="ARBA" id="ARBA00004442"/>
    </source>
</evidence>
<keyword evidence="2" id="KW-0472">Membrane</keyword>
<dbReference type="AlphaFoldDB" id="A0AAU0F523"/>
<organism evidence="6 7">
    <name type="scientific">Bergeyella porcorum</name>
    <dbReference type="NCBI Taxonomy" id="1735111"/>
    <lineage>
        <taxon>Bacteria</taxon>
        <taxon>Pseudomonadati</taxon>
        <taxon>Bacteroidota</taxon>
        <taxon>Flavobacteriia</taxon>
        <taxon>Flavobacteriales</taxon>
        <taxon>Weeksellaceae</taxon>
        <taxon>Bergeyella</taxon>
    </lineage>
</organism>
<protein>
    <submittedName>
        <fullName evidence="6">TonB-dependent receptor</fullName>
    </submittedName>
</protein>
<dbReference type="Pfam" id="PF14905">
    <property type="entry name" value="OMP_b-brl_3"/>
    <property type="match status" value="1"/>
</dbReference>
<sequence>MKKNLKKNCYFKKNFIFTKKSILKKVLLFLFLISSFYCLSQQKKDSIDEITEKQIQQIEIIAKRKLVERKGDKIVFNVSNSIFSTGLNANEILKNVPRIDPTSESLKIIGKSNVLVMVNDKLLNLSGSDMDIYLKSIRAENILKIELITTPPSNYDASGNSGLINIILKNNINLGFDGSLTGTFIQRKKAGFMPSANLAYSNNKVVLGLNLFADNEIRNAESNIDIKYPDLLRKSNIYREDKTKGLTIGFNIDYKINDKSNAGIVINTDWWNTNQNSESKVFFIKNNIIDSSQDLPSINKNKYDYISISPYYDIKLDTLGKKIKFNYNLLKRNNDNFRNLISRSYIGNYDILGNEMFAINNSESIYRVNTFNVDFELPFKRFRIDIGGKYSNFTNDSDIKYYDYITGGYVLDENQSNIFKYKESIYSIYFSAEKKWNNKLFSKIGIRYEGTQTVGNSITTGALFENSFDNFFPSLYFSYEPNDKNSFSIGYNKRIDRPVFYDINPFRTYFDLYNYSEGNPRLQPSITHNIELSYIFKNNLTVTTYGSIFKDVSDYVTISEINNPVIISRPENYFSKKTLGLDISYNWSITKKLSTYNSFSAYFNNTRSNIPNITLSQLNGFGYYFSSRSTYKIGENSKIYLNYYNKFPSTEGLYKIYNRSSITFGGIFNFMEKKLVLNVSISDIFRQASTKMEQDYSNFVWKSNVYNDQRNLNISITYKFGNNKSKSVNREINDSDKNRLVK</sequence>
<proteinExistence type="predicted"/>
<evidence type="ECO:0000256" key="3">
    <source>
        <dbReference type="ARBA" id="ARBA00023237"/>
    </source>
</evidence>
<feature type="chain" id="PRO_5043625163" evidence="4">
    <location>
        <begin position="41"/>
        <end position="742"/>
    </location>
</feature>
<keyword evidence="6" id="KW-0675">Receptor</keyword>
<evidence type="ECO:0000259" key="5">
    <source>
        <dbReference type="Pfam" id="PF14905"/>
    </source>
</evidence>
<evidence type="ECO:0000256" key="2">
    <source>
        <dbReference type="ARBA" id="ARBA00023136"/>
    </source>
</evidence>
<feature type="signal peptide" evidence="4">
    <location>
        <begin position="1"/>
        <end position="40"/>
    </location>
</feature>
<evidence type="ECO:0000313" key="6">
    <source>
        <dbReference type="EMBL" id="WOC52739.1"/>
    </source>
</evidence>
<dbReference type="GO" id="GO:0009279">
    <property type="term" value="C:cell outer membrane"/>
    <property type="evidence" value="ECO:0007669"/>
    <property type="project" value="UniProtKB-SubCell"/>
</dbReference>
<dbReference type="InterPro" id="IPR036942">
    <property type="entry name" value="Beta-barrel_TonB_sf"/>
</dbReference>
<dbReference type="InterPro" id="IPR041700">
    <property type="entry name" value="OMP_b-brl_3"/>
</dbReference>
<keyword evidence="7" id="KW-1185">Reference proteome</keyword>
<reference evidence="6" key="1">
    <citation type="submission" date="2023-10" db="EMBL/GenBank/DDBJ databases">
        <title>Characterization and whole genome sequencing of a novel strain of Bergeyella porcorum QD2021 isolated from pig.</title>
        <authorList>
            <person name="Liu G."/>
            <person name="Chen C."/>
            <person name="Han X."/>
        </authorList>
    </citation>
    <scope>NUCLEOTIDE SEQUENCE</scope>
    <source>
        <strain evidence="6">QD2021</strain>
    </source>
</reference>
<evidence type="ECO:0000313" key="7">
    <source>
        <dbReference type="Proteomes" id="UP001432059"/>
    </source>
</evidence>
<dbReference type="SUPFAM" id="SSF56935">
    <property type="entry name" value="Porins"/>
    <property type="match status" value="1"/>
</dbReference>
<dbReference type="PANTHER" id="PTHR40980">
    <property type="entry name" value="PLUG DOMAIN-CONTAINING PROTEIN"/>
    <property type="match status" value="1"/>
</dbReference>
<gene>
    <name evidence="6" type="ORF">BPO_2092</name>
</gene>
<comment type="subcellular location">
    <subcellularLocation>
        <location evidence="1">Cell outer membrane</location>
    </subcellularLocation>
</comment>
<keyword evidence="4" id="KW-0732">Signal</keyword>